<protein>
    <submittedName>
        <fullName evidence="2">Uncharacterized protein</fullName>
    </submittedName>
</protein>
<evidence type="ECO:0000256" key="1">
    <source>
        <dbReference type="SAM" id="MobiDB-lite"/>
    </source>
</evidence>
<dbReference type="RefSeq" id="WP_165375550.1">
    <property type="nucleotide sequence ID" value="NZ_QOHL01000002.1"/>
</dbReference>
<evidence type="ECO:0000313" key="3">
    <source>
        <dbReference type="Proteomes" id="UP000293377"/>
    </source>
</evidence>
<sequence>ESDASSDKGEKIPVGIAPAVEQVVPLEDVKPEAHVSEELETSEFLVTEQTGLPGVTHFAKKFGPSVVPPLDLETIDEGNESLVSSAFQSSLVAPEQNVVQGRDSQSSDSEEYDSDDESDASSDKGEKIPVGIAPAVEQVVPSKPTTSEVSKSLISPVDQETDVPGSASVDGQAAVSESVHSSTEQGRLLPRYERNATAFVLEQGLLDQLYMDYIDLPSSQKNCDTYSAALQEYSARLALQKEYDQIFVSSEPAFPNERVEDFSQRYRAALKELVQGISEQPLQSYSSRDVMQLKARVDTLRDMCRTMRSQYISELDYLGQEIGVLQSSVKSANPSDKKLIQEKIKLLDGAYKAVLENYDSLLVDIKQVQKAIKDIDDLTSGNKDLEKLLSSQIELLGVLHDASAGLKTSRVNRRSGGFFSDLFTGLMDLVGRGTRSTSDYAASGVVDSLESSAQAMSVQDQETGDGKIQTSGNAKTKPDPAVLDTVQGSNSIISDTSNKGISNTAVSDQSDLSGSVATGSQGNALIDHDKSVMVHTADRLQDQAGNEKDTTYSDGSIAGSSGTSDVHSKHDGDVTVPENVDPMLLNVIQNLKKTGLLEGMLVQNKDGVLEETQINSKDKMLLPGIIPTTIKHSSSSEELSSQEQSNKNMKSSLSVGDLPRSSDVANPNRSGDSILKLSRAGWNLSRVSGETIEDLSLEDDVSRVRQRSSSKVLSAVSSGNVNTGMVGQDGELQKSSIVKSKEASKSKLYKQKSVPDLYTGSQSKLHDGRDLKKAKSHSNIDVVMDGVITDVSSSSLDSITPLPSPGPGGAKKHRRNSL</sequence>
<feature type="region of interest" description="Disordered" evidence="1">
    <location>
        <begin position="86"/>
        <end position="186"/>
    </location>
</feature>
<feature type="region of interest" description="Disordered" evidence="1">
    <location>
        <begin position="494"/>
        <end position="516"/>
    </location>
</feature>
<feature type="non-terminal residue" evidence="2">
    <location>
        <position position="1"/>
    </location>
</feature>
<feature type="compositionally biased region" description="Acidic residues" evidence="1">
    <location>
        <begin position="108"/>
        <end position="120"/>
    </location>
</feature>
<keyword evidence="3" id="KW-1185">Reference proteome</keyword>
<feature type="compositionally biased region" description="Basic and acidic residues" evidence="1">
    <location>
        <begin position="541"/>
        <end position="551"/>
    </location>
</feature>
<feature type="compositionally biased region" description="Polar residues" evidence="1">
    <location>
        <begin position="452"/>
        <end position="461"/>
    </location>
</feature>
<feature type="compositionally biased region" description="Polar residues" evidence="1">
    <location>
        <begin position="143"/>
        <end position="153"/>
    </location>
</feature>
<dbReference type="AlphaFoldDB" id="A0A4Q6ICC7"/>
<reference evidence="2 3" key="1">
    <citation type="submission" date="2018-06" db="EMBL/GenBank/DDBJ databases">
        <title>Complete Genome Sequence of Ehrlichia minasensis Isolated From Cattle.</title>
        <authorList>
            <person name="Aguiar D.M."/>
            <person name="Araujo J.P.A.Jr."/>
            <person name="Nakazato L."/>
            <person name="Bard E."/>
            <person name="Cabezas-Cruz A."/>
        </authorList>
    </citation>
    <scope>NUCLEOTIDE SEQUENCE [LARGE SCALE GENOMIC DNA]</scope>
    <source>
        <strain evidence="2 3">B11</strain>
    </source>
</reference>
<name>A0A4Q6ICC7_9RICK</name>
<comment type="caution">
    <text evidence="2">The sequence shown here is derived from an EMBL/GenBank/DDBJ whole genome shotgun (WGS) entry which is preliminary data.</text>
</comment>
<feature type="region of interest" description="Disordered" evidence="1">
    <location>
        <begin position="758"/>
        <end position="779"/>
    </location>
</feature>
<feature type="compositionally biased region" description="Low complexity" evidence="1">
    <location>
        <begin position="636"/>
        <end position="645"/>
    </location>
</feature>
<dbReference type="Proteomes" id="UP000293377">
    <property type="component" value="Unassembled WGS sequence"/>
</dbReference>
<feature type="compositionally biased region" description="Polar residues" evidence="1">
    <location>
        <begin position="552"/>
        <end position="565"/>
    </location>
</feature>
<gene>
    <name evidence="2" type="ORF">DRF75_00700</name>
</gene>
<dbReference type="EMBL" id="QOHL01000002">
    <property type="protein sequence ID" value="RZB12998.1"/>
    <property type="molecule type" value="Genomic_DNA"/>
</dbReference>
<proteinExistence type="predicted"/>
<feature type="compositionally biased region" description="Basic and acidic residues" evidence="1">
    <location>
        <begin position="764"/>
        <end position="773"/>
    </location>
</feature>
<feature type="region of interest" description="Disordered" evidence="1">
    <location>
        <begin position="541"/>
        <end position="577"/>
    </location>
</feature>
<organism evidence="2 3">
    <name type="scientific">Ehrlichia minasensis</name>
    <dbReference type="NCBI Taxonomy" id="1242993"/>
    <lineage>
        <taxon>Bacteria</taxon>
        <taxon>Pseudomonadati</taxon>
        <taxon>Pseudomonadota</taxon>
        <taxon>Alphaproteobacteria</taxon>
        <taxon>Rickettsiales</taxon>
        <taxon>Anaplasmataceae</taxon>
        <taxon>Ehrlichia</taxon>
    </lineage>
</organism>
<feature type="region of interest" description="Disordered" evidence="1">
    <location>
        <begin position="452"/>
        <end position="482"/>
    </location>
</feature>
<feature type="region of interest" description="Disordered" evidence="1">
    <location>
        <begin position="793"/>
        <end position="818"/>
    </location>
</feature>
<accession>A0A4Q6ICC7</accession>
<evidence type="ECO:0000313" key="2">
    <source>
        <dbReference type="EMBL" id="RZB12998.1"/>
    </source>
</evidence>
<feature type="region of interest" description="Disordered" evidence="1">
    <location>
        <begin position="631"/>
        <end position="672"/>
    </location>
</feature>